<name>A0A9D4RF33_DREPO</name>
<protein>
    <recommendedName>
        <fullName evidence="1">KY-like immunoglobulin-like domain-containing protein</fullName>
    </recommendedName>
</protein>
<evidence type="ECO:0000313" key="3">
    <source>
        <dbReference type="Proteomes" id="UP000828390"/>
    </source>
</evidence>
<dbReference type="InterPro" id="IPR056564">
    <property type="entry name" value="Ig-like_KY"/>
</dbReference>
<proteinExistence type="predicted"/>
<feature type="domain" description="KY-like immunoglobulin-like" evidence="1">
    <location>
        <begin position="248"/>
        <end position="403"/>
    </location>
</feature>
<evidence type="ECO:0000313" key="2">
    <source>
        <dbReference type="EMBL" id="KAH3864257.1"/>
    </source>
</evidence>
<dbReference type="Gene3D" id="1.20.920.20">
    <property type="match status" value="1"/>
</dbReference>
<dbReference type="InterPro" id="IPR053041">
    <property type="entry name" value="Transglut-like_Superfamily_Mod"/>
</dbReference>
<reference evidence="2" key="2">
    <citation type="submission" date="2020-11" db="EMBL/GenBank/DDBJ databases">
        <authorList>
            <person name="McCartney M.A."/>
            <person name="Auch B."/>
            <person name="Kono T."/>
            <person name="Mallez S."/>
            <person name="Becker A."/>
            <person name="Gohl D.M."/>
            <person name="Silverstein K.A.T."/>
            <person name="Koren S."/>
            <person name="Bechman K.B."/>
            <person name="Herman A."/>
            <person name="Abrahante J.E."/>
            <person name="Garbe J."/>
        </authorList>
    </citation>
    <scope>NUCLEOTIDE SEQUENCE</scope>
    <source>
        <strain evidence="2">Duluth1</strain>
        <tissue evidence="2">Whole animal</tissue>
    </source>
</reference>
<dbReference type="Pfam" id="PF23265">
    <property type="entry name" value="Ig-like_KY"/>
    <property type="match status" value="1"/>
</dbReference>
<evidence type="ECO:0000259" key="1">
    <source>
        <dbReference type="Pfam" id="PF23265"/>
    </source>
</evidence>
<organism evidence="2 3">
    <name type="scientific">Dreissena polymorpha</name>
    <name type="common">Zebra mussel</name>
    <name type="synonym">Mytilus polymorpha</name>
    <dbReference type="NCBI Taxonomy" id="45954"/>
    <lineage>
        <taxon>Eukaryota</taxon>
        <taxon>Metazoa</taxon>
        <taxon>Spiralia</taxon>
        <taxon>Lophotrochozoa</taxon>
        <taxon>Mollusca</taxon>
        <taxon>Bivalvia</taxon>
        <taxon>Autobranchia</taxon>
        <taxon>Heteroconchia</taxon>
        <taxon>Euheterodonta</taxon>
        <taxon>Imparidentia</taxon>
        <taxon>Neoheterodontei</taxon>
        <taxon>Myida</taxon>
        <taxon>Dreissenoidea</taxon>
        <taxon>Dreissenidae</taxon>
        <taxon>Dreissena</taxon>
    </lineage>
</organism>
<dbReference type="Proteomes" id="UP000828390">
    <property type="component" value="Unassembled WGS sequence"/>
</dbReference>
<sequence length="718" mass="83201">MGNRSSYHIKSEGSEQVRPWFMSTYSPTTHNLSLSYNDTFKVFTNNTDILATIHPIPEPPKGDILYNVQLQTVVEICQDVTCSDQNTVQDIVEALIAKLESSYVNCTQADKVMTLFYWLATHIANHPEYTTSANEYIMYHQLALIQNHKSTSAVLFALMCFYGHVPCVIIKGFVKGKGYYPRKKMEKKYTREWNAVLVDGEWRFVDVYWGAGPTVDLLYLFPDPEMLKYTHFTESDLWQLIETPLTKSQFETQAYLRPRFFEMKMTVLNGKEGVNICTEGEIEYQFQLNSTLGFCQEFKCVAKLYENSIWKIEKLGDINLQMDFIQVIKESEENNTIDDSVEIQNPLTNKQRFILTIKFRFPKIGLYKLEIVGRSLERNEELDFIAIYTVYVNMVHDWVVFFPKVEDIGWGPNPYLDKCGLEAISHKNGEIRCIVDQDLELKFRILPESKTTNITLRYKLREIITNYDDLELDTEEASKCEKVGEFRPMKNGIILVKLHIDRLSEMVLNISATLNKTDKGHVINYRIVAEKDPQQLLADFRGKLIEQLSENIKGTAIVQLVQILNTARASGLHRDIQVKDVFKTACTRYVHVKRYRECINKIARITGNDVAIIRAMHNQDDKLVRIIRTAFVVLGEDRHKLDKWEHMQPLITLLKPNNLYRRIKKFNIVEAGNKRINMAKTILEDGDLKPIELVKLNLEAAAFGHWLQAVFEINELNP</sequence>
<dbReference type="EMBL" id="JAIWYP010000002">
    <property type="protein sequence ID" value="KAH3864257.1"/>
    <property type="molecule type" value="Genomic_DNA"/>
</dbReference>
<gene>
    <name evidence="2" type="ORF">DPMN_027273</name>
</gene>
<accession>A0A9D4RF33</accession>
<dbReference type="AlphaFoldDB" id="A0A9D4RF33"/>
<comment type="caution">
    <text evidence="2">The sequence shown here is derived from an EMBL/GenBank/DDBJ whole genome shotgun (WGS) entry which is preliminary data.</text>
</comment>
<keyword evidence="3" id="KW-1185">Reference proteome</keyword>
<dbReference type="PANTHER" id="PTHR47020">
    <property type="entry name" value="HILLARIN"/>
    <property type="match status" value="1"/>
</dbReference>
<dbReference type="PANTHER" id="PTHR47020:SF1">
    <property type="entry name" value="HILLARIN"/>
    <property type="match status" value="1"/>
</dbReference>
<reference evidence="2" key="1">
    <citation type="journal article" date="2019" name="bioRxiv">
        <title>The Genome of the Zebra Mussel, Dreissena polymorpha: A Resource for Invasive Species Research.</title>
        <authorList>
            <person name="McCartney M.A."/>
            <person name="Auch B."/>
            <person name="Kono T."/>
            <person name="Mallez S."/>
            <person name="Zhang Y."/>
            <person name="Obille A."/>
            <person name="Becker A."/>
            <person name="Abrahante J.E."/>
            <person name="Garbe J."/>
            <person name="Badalamenti J.P."/>
            <person name="Herman A."/>
            <person name="Mangelson H."/>
            <person name="Liachko I."/>
            <person name="Sullivan S."/>
            <person name="Sone E.D."/>
            <person name="Koren S."/>
            <person name="Silverstein K.A.T."/>
            <person name="Beckman K.B."/>
            <person name="Gohl D.M."/>
        </authorList>
    </citation>
    <scope>NUCLEOTIDE SEQUENCE</scope>
    <source>
        <strain evidence="2">Duluth1</strain>
        <tissue evidence="2">Whole animal</tissue>
    </source>
</reference>